<gene>
    <name evidence="1" type="ORF">BS47DRAFT_431805</name>
</gene>
<organism evidence="1 2">
    <name type="scientific">Hydnum rufescens UP504</name>
    <dbReference type="NCBI Taxonomy" id="1448309"/>
    <lineage>
        <taxon>Eukaryota</taxon>
        <taxon>Fungi</taxon>
        <taxon>Dikarya</taxon>
        <taxon>Basidiomycota</taxon>
        <taxon>Agaricomycotina</taxon>
        <taxon>Agaricomycetes</taxon>
        <taxon>Cantharellales</taxon>
        <taxon>Hydnaceae</taxon>
        <taxon>Hydnum</taxon>
    </lineage>
</organism>
<accession>A0A9P6AIP7</accession>
<evidence type="ECO:0000313" key="2">
    <source>
        <dbReference type="Proteomes" id="UP000886523"/>
    </source>
</evidence>
<evidence type="ECO:0000313" key="1">
    <source>
        <dbReference type="EMBL" id="KAF9506458.1"/>
    </source>
</evidence>
<comment type="caution">
    <text evidence="1">The sequence shown here is derived from an EMBL/GenBank/DDBJ whole genome shotgun (WGS) entry which is preliminary data.</text>
</comment>
<dbReference type="AlphaFoldDB" id="A0A9P6AIP7"/>
<dbReference type="Proteomes" id="UP000886523">
    <property type="component" value="Unassembled WGS sequence"/>
</dbReference>
<sequence length="190" mass="21793">MWTRRLLAFFTLRKPRDPKRNVHPQLPKSISTNAIVSVENALREIPIGISGARAGIRAFLNVIKEINVTPATDERTLQHLESDIRLLAELLGPLGYTESYLFSPELLHQLRRLGRKLQDTSWTMKQSISPGEHRRRFFSSEPENTGGDLNLFAEGFHLILDKFRVRLSRIGVISYMFPNSYYSTLPSDSR</sequence>
<reference evidence="1" key="1">
    <citation type="journal article" date="2020" name="Nat. Commun.">
        <title>Large-scale genome sequencing of mycorrhizal fungi provides insights into the early evolution of symbiotic traits.</title>
        <authorList>
            <person name="Miyauchi S."/>
            <person name="Kiss E."/>
            <person name="Kuo A."/>
            <person name="Drula E."/>
            <person name="Kohler A."/>
            <person name="Sanchez-Garcia M."/>
            <person name="Morin E."/>
            <person name="Andreopoulos B."/>
            <person name="Barry K.W."/>
            <person name="Bonito G."/>
            <person name="Buee M."/>
            <person name="Carver A."/>
            <person name="Chen C."/>
            <person name="Cichocki N."/>
            <person name="Clum A."/>
            <person name="Culley D."/>
            <person name="Crous P.W."/>
            <person name="Fauchery L."/>
            <person name="Girlanda M."/>
            <person name="Hayes R.D."/>
            <person name="Keri Z."/>
            <person name="LaButti K."/>
            <person name="Lipzen A."/>
            <person name="Lombard V."/>
            <person name="Magnuson J."/>
            <person name="Maillard F."/>
            <person name="Murat C."/>
            <person name="Nolan M."/>
            <person name="Ohm R.A."/>
            <person name="Pangilinan J."/>
            <person name="Pereira M.F."/>
            <person name="Perotto S."/>
            <person name="Peter M."/>
            <person name="Pfister S."/>
            <person name="Riley R."/>
            <person name="Sitrit Y."/>
            <person name="Stielow J.B."/>
            <person name="Szollosi G."/>
            <person name="Zifcakova L."/>
            <person name="Stursova M."/>
            <person name="Spatafora J.W."/>
            <person name="Tedersoo L."/>
            <person name="Vaario L.M."/>
            <person name="Yamada A."/>
            <person name="Yan M."/>
            <person name="Wang P."/>
            <person name="Xu J."/>
            <person name="Bruns T."/>
            <person name="Baldrian P."/>
            <person name="Vilgalys R."/>
            <person name="Dunand C."/>
            <person name="Henrissat B."/>
            <person name="Grigoriev I.V."/>
            <person name="Hibbett D."/>
            <person name="Nagy L.G."/>
            <person name="Martin F.M."/>
        </authorList>
    </citation>
    <scope>NUCLEOTIDE SEQUENCE</scope>
    <source>
        <strain evidence="1">UP504</strain>
    </source>
</reference>
<protein>
    <submittedName>
        <fullName evidence="1">Uncharacterized protein</fullName>
    </submittedName>
</protein>
<dbReference type="EMBL" id="MU129110">
    <property type="protein sequence ID" value="KAF9506458.1"/>
    <property type="molecule type" value="Genomic_DNA"/>
</dbReference>
<name>A0A9P6AIP7_9AGAM</name>
<proteinExistence type="predicted"/>
<keyword evidence="2" id="KW-1185">Reference proteome</keyword>